<name>A0A396IEQ5_MEDTR</name>
<dbReference type="Gene3D" id="6.10.190.10">
    <property type="match status" value="1"/>
</dbReference>
<organism evidence="1">
    <name type="scientific">Medicago truncatula</name>
    <name type="common">Barrel medic</name>
    <name type="synonym">Medicago tribuloides</name>
    <dbReference type="NCBI Taxonomy" id="3880"/>
    <lineage>
        <taxon>Eukaryota</taxon>
        <taxon>Viridiplantae</taxon>
        <taxon>Streptophyta</taxon>
        <taxon>Embryophyta</taxon>
        <taxon>Tracheophyta</taxon>
        <taxon>Spermatophyta</taxon>
        <taxon>Magnoliopsida</taxon>
        <taxon>eudicotyledons</taxon>
        <taxon>Gunneridae</taxon>
        <taxon>Pentapetalae</taxon>
        <taxon>rosids</taxon>
        <taxon>fabids</taxon>
        <taxon>Fabales</taxon>
        <taxon>Fabaceae</taxon>
        <taxon>Papilionoideae</taxon>
        <taxon>50 kb inversion clade</taxon>
        <taxon>NPAAA clade</taxon>
        <taxon>Hologalegina</taxon>
        <taxon>IRL clade</taxon>
        <taxon>Trifolieae</taxon>
        <taxon>Medicago</taxon>
    </lineage>
</organism>
<dbReference type="EMBL" id="PSQE01000004">
    <property type="protein sequence ID" value="RHN64002.1"/>
    <property type="molecule type" value="Genomic_DNA"/>
</dbReference>
<dbReference type="Gramene" id="rna26774">
    <property type="protein sequence ID" value="RHN64002.1"/>
    <property type="gene ID" value="gene26774"/>
</dbReference>
<accession>A0A396IEQ5</accession>
<dbReference type="AlphaFoldDB" id="A0A396IEQ5"/>
<keyword evidence="1" id="KW-0456">Lyase</keyword>
<dbReference type="Proteomes" id="UP000265566">
    <property type="component" value="Chromosome 4"/>
</dbReference>
<proteinExistence type="predicted"/>
<dbReference type="GO" id="GO:0003994">
    <property type="term" value="F:aconitate hydratase activity"/>
    <property type="evidence" value="ECO:0007669"/>
    <property type="project" value="UniProtKB-EC"/>
</dbReference>
<protein>
    <submittedName>
        <fullName evidence="1">Putative aconitate hydratase</fullName>
        <ecNumber evidence="1">4.2.1.3</ecNumber>
    </submittedName>
</protein>
<dbReference type="PANTHER" id="PTHR11670">
    <property type="entry name" value="ACONITASE/IRON-RESPONSIVE ELEMENT FAMILY MEMBER"/>
    <property type="match status" value="1"/>
</dbReference>
<evidence type="ECO:0000313" key="1">
    <source>
        <dbReference type="EMBL" id="RHN64002.1"/>
    </source>
</evidence>
<dbReference type="EC" id="4.2.1.3" evidence="1"/>
<comment type="caution">
    <text evidence="1">The sequence shown here is derived from an EMBL/GenBank/DDBJ whole genome shotgun (WGS) entry which is preliminary data.</text>
</comment>
<gene>
    <name evidence="1" type="ORF">MtrunA17_Chr4g0064441</name>
</gene>
<dbReference type="InterPro" id="IPR006249">
    <property type="entry name" value="Aconitase/IRP2"/>
</dbReference>
<sequence>MFTSTYEAITKGNPMWNELQVPAEKPYSRDPNSTCIHEPPYFKDMTMVLLDLMV</sequence>
<reference evidence="1" key="1">
    <citation type="journal article" date="2018" name="Nat. Plants">
        <title>Whole-genome landscape of Medicago truncatula symbiotic genes.</title>
        <authorList>
            <person name="Pecrix Y."/>
            <person name="Gamas P."/>
            <person name="Carrere S."/>
        </authorList>
    </citation>
    <scope>NUCLEOTIDE SEQUENCE</scope>
    <source>
        <tissue evidence="1">Leaves</tissue>
    </source>
</reference>